<protein>
    <recommendedName>
        <fullName evidence="6">Lipoprotein</fullName>
    </recommendedName>
</protein>
<accession>A0AAC8QJG6</accession>
<reference evidence="3 5" key="2">
    <citation type="submission" date="2018-08" db="EMBL/GenBank/DDBJ databases">
        <title>Genomic Encyclopedia of Archaeal and Bacterial Type Strains, Phase II (KMG-II): from individual species to whole genera.</title>
        <authorList>
            <person name="Goeker M."/>
        </authorList>
    </citation>
    <scope>NUCLEOTIDE SEQUENCE [LARGE SCALE GENOMIC DNA]</scope>
    <source>
        <strain evidence="3 5">DSM 2261</strain>
    </source>
</reference>
<dbReference type="KEGG" id="age:AA314_09972"/>
<reference evidence="2 4" key="1">
    <citation type="submission" date="2015-05" db="EMBL/GenBank/DDBJ databases">
        <title>Genome assembly of Archangium gephyra DSM 2261.</title>
        <authorList>
            <person name="Sharma G."/>
            <person name="Subramanian S."/>
        </authorList>
    </citation>
    <scope>NUCLEOTIDE SEQUENCE [LARGE SCALE GENOMIC DNA]</scope>
    <source>
        <strain evidence="2 4">DSM 2261</strain>
    </source>
</reference>
<feature type="region of interest" description="Disordered" evidence="1">
    <location>
        <begin position="22"/>
        <end position="44"/>
    </location>
</feature>
<dbReference type="EMBL" id="QUMU01000029">
    <property type="protein sequence ID" value="REG14266.1"/>
    <property type="molecule type" value="Genomic_DNA"/>
</dbReference>
<keyword evidence="5" id="KW-1185">Reference proteome</keyword>
<dbReference type="PROSITE" id="PS51257">
    <property type="entry name" value="PROKAR_LIPOPROTEIN"/>
    <property type="match status" value="1"/>
</dbReference>
<gene>
    <name evidence="2" type="ORF">AA314_09972</name>
    <name evidence="3" type="ORF">ATI61_1297</name>
</gene>
<name>A0AAC8QJG6_9BACT</name>
<evidence type="ECO:0000313" key="5">
    <source>
        <dbReference type="Proteomes" id="UP000256345"/>
    </source>
</evidence>
<evidence type="ECO:0000313" key="4">
    <source>
        <dbReference type="Proteomes" id="UP000035579"/>
    </source>
</evidence>
<dbReference type="AlphaFoldDB" id="A0AAC8QJG6"/>
<dbReference type="RefSeq" id="WP_245682818.1">
    <property type="nucleotide sequence ID" value="NZ_CP011509.1"/>
</dbReference>
<dbReference type="EMBL" id="CP011509">
    <property type="protein sequence ID" value="AKJ08346.1"/>
    <property type="molecule type" value="Genomic_DNA"/>
</dbReference>
<evidence type="ECO:0000313" key="3">
    <source>
        <dbReference type="EMBL" id="REG14266.1"/>
    </source>
</evidence>
<dbReference type="Proteomes" id="UP000035579">
    <property type="component" value="Chromosome"/>
</dbReference>
<feature type="compositionally biased region" description="Pro residues" evidence="1">
    <location>
        <begin position="30"/>
        <end position="41"/>
    </location>
</feature>
<evidence type="ECO:0008006" key="6">
    <source>
        <dbReference type="Google" id="ProtNLM"/>
    </source>
</evidence>
<evidence type="ECO:0000313" key="2">
    <source>
        <dbReference type="EMBL" id="AKJ08346.1"/>
    </source>
</evidence>
<proteinExistence type="predicted"/>
<organism evidence="2 4">
    <name type="scientific">Archangium gephyra</name>
    <dbReference type="NCBI Taxonomy" id="48"/>
    <lineage>
        <taxon>Bacteria</taxon>
        <taxon>Pseudomonadati</taxon>
        <taxon>Myxococcota</taxon>
        <taxon>Myxococcia</taxon>
        <taxon>Myxococcales</taxon>
        <taxon>Cystobacterineae</taxon>
        <taxon>Archangiaceae</taxon>
        <taxon>Archangium</taxon>
    </lineage>
</organism>
<dbReference type="Proteomes" id="UP000256345">
    <property type="component" value="Unassembled WGS sequence"/>
</dbReference>
<sequence>MKHEVMPRSRWLAMALMSLVACGPGEEPEPPPAQPEPPPAQPAACTQETYDAAVRDAVEATQEEITTDLWAITPSNTRLSWNEDQSAVRMVAWTTFTGYAQGDNTLSREIWVTAVPQLKELCKTVADDAARIARVNQYLGLPPANESDNKRQFVEMWVKPGDMFRPCPDAEVDDTTCGLAFPASATSTHKSWISNNYASSYGFWQTTHYPWTGLGYTYDWCSQDDKHVGASEFVVRPGSVIHVTAVIDRNTYCAQ</sequence>
<evidence type="ECO:0000256" key="1">
    <source>
        <dbReference type="SAM" id="MobiDB-lite"/>
    </source>
</evidence>